<sequence length="30" mass="3074">MGFDLCGKTVAVIGTGKIGRVFAKIMVGFG</sequence>
<accession>A0A375D6M9</accession>
<organism evidence="1 2">
    <name type="scientific">Cupriavidus taiwanensis</name>
    <dbReference type="NCBI Taxonomy" id="164546"/>
    <lineage>
        <taxon>Bacteria</taxon>
        <taxon>Pseudomonadati</taxon>
        <taxon>Pseudomonadota</taxon>
        <taxon>Betaproteobacteria</taxon>
        <taxon>Burkholderiales</taxon>
        <taxon>Burkholderiaceae</taxon>
        <taxon>Cupriavidus</taxon>
    </lineage>
</organism>
<dbReference type="Gene3D" id="3.40.50.720">
    <property type="entry name" value="NAD(P)-binding Rossmann-like Domain"/>
    <property type="match status" value="1"/>
</dbReference>
<evidence type="ECO:0008006" key="3">
    <source>
        <dbReference type="Google" id="ProtNLM"/>
    </source>
</evidence>
<dbReference type="EMBL" id="LT978514">
    <property type="protein sequence ID" value="SPC23800.1"/>
    <property type="molecule type" value="Genomic_DNA"/>
</dbReference>
<evidence type="ECO:0000313" key="1">
    <source>
        <dbReference type="EMBL" id="SPC23800.1"/>
    </source>
</evidence>
<name>A0A375D6M9_9BURK</name>
<dbReference type="InterPro" id="IPR036291">
    <property type="entry name" value="NAD(P)-bd_dom_sf"/>
</dbReference>
<gene>
    <name evidence="1" type="ORF">CBM2594_B80191</name>
</gene>
<dbReference type="Proteomes" id="UP000257139">
    <property type="component" value="Chromosome CBM2594_b"/>
</dbReference>
<dbReference type="SUPFAM" id="SSF51735">
    <property type="entry name" value="NAD(P)-binding Rossmann-fold domains"/>
    <property type="match status" value="1"/>
</dbReference>
<reference evidence="1 2" key="1">
    <citation type="submission" date="2018-01" db="EMBL/GenBank/DDBJ databases">
        <authorList>
            <person name="Clerissi C."/>
        </authorList>
    </citation>
    <scope>NUCLEOTIDE SEQUENCE [LARGE SCALE GENOMIC DNA]</scope>
    <source>
        <strain evidence="1">Cupriavidus taiwanensis STM 6021</strain>
    </source>
</reference>
<evidence type="ECO:0000313" key="2">
    <source>
        <dbReference type="Proteomes" id="UP000257139"/>
    </source>
</evidence>
<proteinExistence type="predicted"/>
<protein>
    <recommendedName>
        <fullName evidence="3">D-isomer specific 2-hydroxyacid dehydrogenase NAD-binding domain-containing protein</fullName>
    </recommendedName>
</protein>
<dbReference type="AlphaFoldDB" id="A0A375D6M9"/>